<name>A0A9D4GTK0_DREPO</name>
<comment type="caution">
    <text evidence="2">The sequence shown here is derived from an EMBL/GenBank/DDBJ whole genome shotgun (WGS) entry which is preliminary data.</text>
</comment>
<reference evidence="2" key="2">
    <citation type="submission" date="2020-11" db="EMBL/GenBank/DDBJ databases">
        <authorList>
            <person name="McCartney M.A."/>
            <person name="Auch B."/>
            <person name="Kono T."/>
            <person name="Mallez S."/>
            <person name="Becker A."/>
            <person name="Gohl D.M."/>
            <person name="Silverstein K.A.T."/>
            <person name="Koren S."/>
            <person name="Bechman K.B."/>
            <person name="Herman A."/>
            <person name="Abrahante J.E."/>
            <person name="Garbe J."/>
        </authorList>
    </citation>
    <scope>NUCLEOTIDE SEQUENCE</scope>
    <source>
        <strain evidence="2">Duluth1</strain>
        <tissue evidence="2">Whole animal</tissue>
    </source>
</reference>
<sequence length="50" mass="5666">MTNRRDSVMSLLPTTQTQRCHYGPPHTLSDVTLAKHTDSVVSLWPTTRTQ</sequence>
<protein>
    <submittedName>
        <fullName evidence="2">Uncharacterized protein</fullName>
    </submittedName>
</protein>
<proteinExistence type="predicted"/>
<evidence type="ECO:0000313" key="3">
    <source>
        <dbReference type="Proteomes" id="UP000828390"/>
    </source>
</evidence>
<evidence type="ECO:0000313" key="2">
    <source>
        <dbReference type="EMBL" id="KAH3821201.1"/>
    </source>
</evidence>
<organism evidence="2 3">
    <name type="scientific">Dreissena polymorpha</name>
    <name type="common">Zebra mussel</name>
    <name type="synonym">Mytilus polymorpha</name>
    <dbReference type="NCBI Taxonomy" id="45954"/>
    <lineage>
        <taxon>Eukaryota</taxon>
        <taxon>Metazoa</taxon>
        <taxon>Spiralia</taxon>
        <taxon>Lophotrochozoa</taxon>
        <taxon>Mollusca</taxon>
        <taxon>Bivalvia</taxon>
        <taxon>Autobranchia</taxon>
        <taxon>Heteroconchia</taxon>
        <taxon>Euheterodonta</taxon>
        <taxon>Imparidentia</taxon>
        <taxon>Neoheterodontei</taxon>
        <taxon>Myida</taxon>
        <taxon>Dreissenoidea</taxon>
        <taxon>Dreissenidae</taxon>
        <taxon>Dreissena</taxon>
    </lineage>
</organism>
<dbReference type="AlphaFoldDB" id="A0A9D4GTK0"/>
<feature type="region of interest" description="Disordered" evidence="1">
    <location>
        <begin position="1"/>
        <end position="23"/>
    </location>
</feature>
<accession>A0A9D4GTK0</accession>
<keyword evidence="3" id="KW-1185">Reference proteome</keyword>
<evidence type="ECO:0000256" key="1">
    <source>
        <dbReference type="SAM" id="MobiDB-lite"/>
    </source>
</evidence>
<gene>
    <name evidence="2" type="ORF">DPMN_122962</name>
</gene>
<reference evidence="2" key="1">
    <citation type="journal article" date="2019" name="bioRxiv">
        <title>The Genome of the Zebra Mussel, Dreissena polymorpha: A Resource for Invasive Species Research.</title>
        <authorList>
            <person name="McCartney M.A."/>
            <person name="Auch B."/>
            <person name="Kono T."/>
            <person name="Mallez S."/>
            <person name="Zhang Y."/>
            <person name="Obille A."/>
            <person name="Becker A."/>
            <person name="Abrahante J.E."/>
            <person name="Garbe J."/>
            <person name="Badalamenti J.P."/>
            <person name="Herman A."/>
            <person name="Mangelson H."/>
            <person name="Liachko I."/>
            <person name="Sullivan S."/>
            <person name="Sone E.D."/>
            <person name="Koren S."/>
            <person name="Silverstein K.A.T."/>
            <person name="Beckman K.B."/>
            <person name="Gohl D.M."/>
        </authorList>
    </citation>
    <scope>NUCLEOTIDE SEQUENCE</scope>
    <source>
        <strain evidence="2">Duluth1</strain>
        <tissue evidence="2">Whole animal</tissue>
    </source>
</reference>
<dbReference type="EMBL" id="JAIWYP010000005">
    <property type="protein sequence ID" value="KAH3821201.1"/>
    <property type="molecule type" value="Genomic_DNA"/>
</dbReference>
<dbReference type="Proteomes" id="UP000828390">
    <property type="component" value="Unassembled WGS sequence"/>
</dbReference>